<dbReference type="PROSITE" id="PS51257">
    <property type="entry name" value="PROKAR_LIPOPROTEIN"/>
    <property type="match status" value="1"/>
</dbReference>
<organism evidence="1 2">
    <name type="scientific">Flavobacterium rivuli WB 3.3-2 = DSM 21788</name>
    <dbReference type="NCBI Taxonomy" id="1121895"/>
    <lineage>
        <taxon>Bacteria</taxon>
        <taxon>Pseudomonadati</taxon>
        <taxon>Bacteroidota</taxon>
        <taxon>Flavobacteriia</taxon>
        <taxon>Flavobacteriales</taxon>
        <taxon>Flavobacteriaceae</taxon>
        <taxon>Flavobacterium</taxon>
    </lineage>
</organism>
<dbReference type="OrthoDB" id="983080at2"/>
<reference evidence="1 2" key="1">
    <citation type="submission" date="2013-09" db="EMBL/GenBank/DDBJ databases">
        <authorList>
            <person name="Zeng Z."/>
            <person name="Chen C."/>
        </authorList>
    </citation>
    <scope>NUCLEOTIDE SEQUENCE [LARGE SCALE GENOMIC DNA]</scope>
    <source>
        <strain evidence="1 2">WB 3.3-2</strain>
    </source>
</reference>
<proteinExistence type="predicted"/>
<protein>
    <recommendedName>
        <fullName evidence="3">Lipocalin-like domain-containing protein</fullName>
    </recommendedName>
</protein>
<accession>A0A0A2LZ69</accession>
<comment type="caution">
    <text evidence="1">The sequence shown here is derived from an EMBL/GenBank/DDBJ whole genome shotgun (WGS) entry which is preliminary data.</text>
</comment>
<dbReference type="eggNOG" id="ENOG5034884">
    <property type="taxonomic scope" value="Bacteria"/>
</dbReference>
<keyword evidence="2" id="KW-1185">Reference proteome</keyword>
<name>A0A0A2LZ69_9FLAO</name>
<dbReference type="Proteomes" id="UP000030152">
    <property type="component" value="Unassembled WGS sequence"/>
</dbReference>
<evidence type="ECO:0008006" key="3">
    <source>
        <dbReference type="Google" id="ProtNLM"/>
    </source>
</evidence>
<dbReference type="RefSeq" id="WP_020213581.1">
    <property type="nucleotide sequence ID" value="NZ_JRLX01000018.1"/>
</dbReference>
<evidence type="ECO:0000313" key="2">
    <source>
        <dbReference type="Proteomes" id="UP000030152"/>
    </source>
</evidence>
<sequence length="142" mass="16034">MKQFLLPISLCLLLASCAKEQKETTIKKVSDTIVVTKAAPETIKETVLQNTVINPKYNPESLYGIWTLDNNGPHADFELTKKSFYVVDHDGDGNMPYTLKHDTLTVMYADYKSTGVIKKVVKDTMVINWDNTSDVVYITWKG</sequence>
<dbReference type="EMBL" id="JRLX01000018">
    <property type="protein sequence ID" value="KGO85647.1"/>
    <property type="molecule type" value="Genomic_DNA"/>
</dbReference>
<gene>
    <name evidence="1" type="ORF">Q765_15125</name>
</gene>
<dbReference type="AlphaFoldDB" id="A0A0A2LZ69"/>
<evidence type="ECO:0000313" key="1">
    <source>
        <dbReference type="EMBL" id="KGO85647.1"/>
    </source>
</evidence>